<keyword evidence="2" id="KW-1185">Reference proteome</keyword>
<evidence type="ECO:0000313" key="1">
    <source>
        <dbReference type="EMBL" id="BCJ90010.1"/>
    </source>
</evidence>
<protein>
    <submittedName>
        <fullName evidence="1">Uncharacterized protein</fullName>
    </submittedName>
</protein>
<evidence type="ECO:0000313" key="2">
    <source>
        <dbReference type="Proteomes" id="UP000515317"/>
    </source>
</evidence>
<proteinExistence type="predicted"/>
<dbReference type="EMBL" id="AP023361">
    <property type="protein sequence ID" value="BCJ90010.1"/>
    <property type="molecule type" value="Genomic_DNA"/>
</dbReference>
<name>A0A6S6QSV1_9HYPH</name>
<dbReference type="Gene3D" id="1.10.3210.10">
    <property type="entry name" value="Hypothetical protein af1432"/>
    <property type="match status" value="1"/>
</dbReference>
<reference evidence="1 2" key="1">
    <citation type="submission" date="2020-08" db="EMBL/GenBank/DDBJ databases">
        <title>Genome sequence of Rhizobiales bacterium strain IZ6.</title>
        <authorList>
            <person name="Nakai R."/>
            <person name="Naganuma T."/>
        </authorList>
    </citation>
    <scope>NUCLEOTIDE SEQUENCE [LARGE SCALE GENOMIC DNA]</scope>
    <source>
        <strain evidence="1 2">IZ6</strain>
    </source>
</reference>
<dbReference type="Proteomes" id="UP000515317">
    <property type="component" value="Chromosome"/>
</dbReference>
<dbReference type="KEGG" id="tso:IZ6_07450"/>
<sequence>MNGNIFPTLNGRALDVTALKPEDICFREIAGTLARIFLYQGATDLPVSLAQHYLIGLDACPVELRAEWLLYATPCWATGGLARFGSSTHEMGLRRKVHGVIRAAAGMNPDYRWSDSTKINDIQRLAMRTALRDFNGDRLARGAWPEEVVALDGIRKTYRLRGIEDVASELYVQFRTYLPKCPARS</sequence>
<dbReference type="AlphaFoldDB" id="A0A6S6QSV1"/>
<gene>
    <name evidence="1" type="ORF">IZ6_07450</name>
</gene>
<accession>A0A6S6QSV1</accession>
<organism evidence="1 2">
    <name type="scientific">Terrihabitans soli</name>
    <dbReference type="NCBI Taxonomy" id="708113"/>
    <lineage>
        <taxon>Bacteria</taxon>
        <taxon>Pseudomonadati</taxon>
        <taxon>Pseudomonadota</taxon>
        <taxon>Alphaproteobacteria</taxon>
        <taxon>Hyphomicrobiales</taxon>
        <taxon>Terrihabitans</taxon>
    </lineage>
</organism>
<dbReference type="RefSeq" id="WP_222876672.1">
    <property type="nucleotide sequence ID" value="NZ_AP023361.1"/>
</dbReference>